<dbReference type="PRINTS" id="PR00702">
    <property type="entry name" value="ACRIFLAVINRP"/>
</dbReference>
<feature type="transmembrane region" description="Helical" evidence="2">
    <location>
        <begin position="345"/>
        <end position="363"/>
    </location>
</feature>
<feature type="transmembrane region" description="Helical" evidence="2">
    <location>
        <begin position="914"/>
        <end position="939"/>
    </location>
</feature>
<gene>
    <name evidence="3" type="ORF">Asi02nite_52430</name>
</gene>
<feature type="transmembrane region" description="Helical" evidence="2">
    <location>
        <begin position="993"/>
        <end position="1018"/>
    </location>
</feature>
<accession>A0ABQ4CWS0</accession>
<dbReference type="Gene3D" id="3.30.70.1440">
    <property type="entry name" value="Multidrug efflux transporter AcrB pore domain"/>
    <property type="match status" value="1"/>
</dbReference>
<dbReference type="SUPFAM" id="SSF82866">
    <property type="entry name" value="Multidrug efflux transporter AcrB transmembrane domain"/>
    <property type="match status" value="2"/>
</dbReference>
<name>A0ABQ4CWS0_9ACTN</name>
<dbReference type="SUPFAM" id="SSF82714">
    <property type="entry name" value="Multidrug efflux transporter AcrB TolC docking domain, DN and DC subdomains"/>
    <property type="match status" value="2"/>
</dbReference>
<evidence type="ECO:0000313" key="3">
    <source>
        <dbReference type="EMBL" id="GIF75725.1"/>
    </source>
</evidence>
<evidence type="ECO:0000313" key="4">
    <source>
        <dbReference type="Proteomes" id="UP000604117"/>
    </source>
</evidence>
<feature type="transmembrane region" description="Helical" evidence="2">
    <location>
        <begin position="438"/>
        <end position="464"/>
    </location>
</feature>
<dbReference type="PANTHER" id="PTHR32063:SF0">
    <property type="entry name" value="SWARMING MOTILITY PROTEIN SWRC"/>
    <property type="match status" value="1"/>
</dbReference>
<keyword evidence="2" id="KW-0472">Membrane</keyword>
<dbReference type="SUPFAM" id="SSF82693">
    <property type="entry name" value="Multidrug efflux transporter AcrB pore domain, PN1, PN2, PC1 and PC2 subdomains"/>
    <property type="match status" value="2"/>
</dbReference>
<reference evidence="3 4" key="1">
    <citation type="submission" date="2021-01" db="EMBL/GenBank/DDBJ databases">
        <title>Whole genome shotgun sequence of Asanoa siamensis NBRC 107932.</title>
        <authorList>
            <person name="Komaki H."/>
            <person name="Tamura T."/>
        </authorList>
    </citation>
    <scope>NUCLEOTIDE SEQUENCE [LARGE SCALE GENOMIC DNA]</scope>
    <source>
        <strain evidence="3 4">NBRC 107932</strain>
    </source>
</reference>
<keyword evidence="2" id="KW-1133">Transmembrane helix</keyword>
<dbReference type="InterPro" id="IPR027463">
    <property type="entry name" value="AcrB_DN_DC_subdom"/>
</dbReference>
<dbReference type="Gene3D" id="3.30.70.1430">
    <property type="entry name" value="Multidrug efflux transporter AcrB pore domain"/>
    <property type="match status" value="2"/>
</dbReference>
<feature type="transmembrane region" description="Helical" evidence="2">
    <location>
        <begin position="960"/>
        <end position="981"/>
    </location>
</feature>
<organism evidence="3 4">
    <name type="scientific">Asanoa siamensis</name>
    <dbReference type="NCBI Taxonomy" id="926357"/>
    <lineage>
        <taxon>Bacteria</taxon>
        <taxon>Bacillati</taxon>
        <taxon>Actinomycetota</taxon>
        <taxon>Actinomycetes</taxon>
        <taxon>Micromonosporales</taxon>
        <taxon>Micromonosporaceae</taxon>
        <taxon>Asanoa</taxon>
    </lineage>
</organism>
<feature type="transmembrane region" description="Helical" evidence="2">
    <location>
        <begin position="538"/>
        <end position="556"/>
    </location>
</feature>
<dbReference type="Proteomes" id="UP000604117">
    <property type="component" value="Unassembled WGS sequence"/>
</dbReference>
<dbReference type="Gene3D" id="3.30.2090.10">
    <property type="entry name" value="Multidrug efflux transporter AcrB TolC docking domain, DN and DC subdomains"/>
    <property type="match status" value="2"/>
</dbReference>
<dbReference type="Pfam" id="PF00873">
    <property type="entry name" value="ACR_tran"/>
    <property type="match status" value="1"/>
</dbReference>
<feature type="transmembrane region" description="Helical" evidence="2">
    <location>
        <begin position="888"/>
        <end position="908"/>
    </location>
</feature>
<protein>
    <submittedName>
        <fullName evidence="3">Hydrogenase expression protein</fullName>
    </submittedName>
</protein>
<sequence length="1104" mass="114799">MTTGYAKIFRMSLLARLSLANRGLVALIAVVITLFGVFTLPQLKQQLLPSLEFPGAFIVAAYPGASPDVVEQQVTEPLENSIQGIEGLSKVNSTSREGSATVQVEYEFGTDLDSAVNQMQTAINRIRPQLPDNVDPTVFAGSTDDLPVLVIAASIKDDERALADRLRTQVVPELEGVDGVRTVNVSGAREQIVKITPNPAKMAAAKVSPAAIPTALQTNGVTIPAGTISDQGKTYAVQTGGAIDSIDDLKAIYLPAGPGGKATKLGDVTDVVEDLAPATSFTRTNGTASLGIEIFGSPDGNAVQTSHEVRDKLADLGAAANSDLTVVFDQAPFVEKSIDSLTTEGLLGLVMAVIVILVFLLSVRSTLVTAVSIPLSVLVALIVLYLGDYSLNLLTLGALTIAVGRVVDDSIVVLENIKRHLGYGESKRTAILTGVREVAGAVTASTLTTVAVFAPIALVGGFVGQLFAPFAITVTVALLASLLVSLTVVPVLAYWFLRPAGTGADEQRVRAEAEAKELRSPLQKAYLPVIRFATVKRWTTVAIGLVVLFGTFFLGTRLETNFLDDSGGNSLAMQQELAPGSGLAQTDAAAKEVEAILARTDGVESYQVSAGGSGLPWEGAAGGRSANYSLTLREGVESKDVEAKLRDEVGKLSNAGEFTFGGGGGAQADQLAIVVRAADQATLASAAEQVRAALADTAGVVDVQSGLSESSTRFDITLNRDAAAAYGMTDASIGQLVAATMRGAPAGQITVDGQRVDVVVQGGTPPATVEELRALPVGPVRWNGRPVTLGSVATVESAQGPLEINRIDGDRSVTVTGTATGSNLGKTTADLTKRLDALTLPGGATWEVGGVSADQADAFADLLMAVLAAIAIVFVIMVATFRSLVQPLILLVSVPFAATGAIGLLLVTGTPMGVPALIGMLMLVGIVVTNAIVLMDLINQYRDQGMSVKDAVVEGGRRRLRPILMTAVATIFALLPMALGLTGEGGFISQPLAVVVIGGLISSTLLTLVLVPTLYTMVEGTKERIRLRRAAKTAAAAEPEPSSSNGHKTFDDVAPNQVATPAGSPLQRTADPDPSRPSAALIEGTDQFEVLRLPRNRPRPPSED</sequence>
<comment type="caution">
    <text evidence="3">The sequence shown here is derived from an EMBL/GenBank/DDBJ whole genome shotgun (WGS) entry which is preliminary data.</text>
</comment>
<dbReference type="Gene3D" id="3.30.70.1320">
    <property type="entry name" value="Multidrug efflux transporter AcrB pore domain like"/>
    <property type="match status" value="1"/>
</dbReference>
<evidence type="ECO:0000256" key="1">
    <source>
        <dbReference type="SAM" id="MobiDB-lite"/>
    </source>
</evidence>
<feature type="transmembrane region" description="Helical" evidence="2">
    <location>
        <begin position="862"/>
        <end position="881"/>
    </location>
</feature>
<proteinExistence type="predicted"/>
<feature type="transmembrane region" description="Helical" evidence="2">
    <location>
        <begin position="470"/>
        <end position="497"/>
    </location>
</feature>
<feature type="transmembrane region" description="Helical" evidence="2">
    <location>
        <begin position="370"/>
        <end position="387"/>
    </location>
</feature>
<dbReference type="EMBL" id="BONE01000047">
    <property type="protein sequence ID" value="GIF75725.1"/>
    <property type="molecule type" value="Genomic_DNA"/>
</dbReference>
<dbReference type="Gene3D" id="1.20.1640.10">
    <property type="entry name" value="Multidrug efflux transporter AcrB transmembrane domain"/>
    <property type="match status" value="2"/>
</dbReference>
<feature type="transmembrane region" description="Helical" evidence="2">
    <location>
        <begin position="393"/>
        <end position="417"/>
    </location>
</feature>
<dbReference type="InterPro" id="IPR001036">
    <property type="entry name" value="Acrflvin-R"/>
</dbReference>
<dbReference type="PANTHER" id="PTHR32063">
    <property type="match status" value="1"/>
</dbReference>
<keyword evidence="4" id="KW-1185">Reference proteome</keyword>
<feature type="region of interest" description="Disordered" evidence="1">
    <location>
        <begin position="1030"/>
        <end position="1104"/>
    </location>
</feature>
<keyword evidence="2" id="KW-0812">Transmembrane</keyword>
<evidence type="ECO:0000256" key="2">
    <source>
        <dbReference type="SAM" id="Phobius"/>
    </source>
</evidence>